<dbReference type="Proteomes" id="UP000187166">
    <property type="component" value="Unassembled WGS sequence"/>
</dbReference>
<reference evidence="1 2" key="1">
    <citation type="journal article" date="2016" name="Appl. Environ. Microbiol.">
        <title>Function and Phylogeny of Bacterial Butyryl Coenzyme A:Acetate Transferases and Their Diversity in the Proximal Colon of Swine.</title>
        <authorList>
            <person name="Trachsel J."/>
            <person name="Bayles D.O."/>
            <person name="Looft T."/>
            <person name="Levine U.Y."/>
            <person name="Allen H.K."/>
        </authorList>
    </citation>
    <scope>NUCLEOTIDE SEQUENCE [LARGE SCALE GENOMIC DNA]</scope>
    <source>
        <strain evidence="1 2">35-6-1</strain>
    </source>
</reference>
<dbReference type="STRING" id="1465756.BIV18_02340"/>
<protein>
    <submittedName>
        <fullName evidence="1">Uncharacterized protein</fullName>
    </submittedName>
</protein>
<organism evidence="1 2">
    <name type="scientific">Peptoniphilus porci</name>
    <dbReference type="NCBI Taxonomy" id="2652280"/>
    <lineage>
        <taxon>Bacteria</taxon>
        <taxon>Bacillati</taxon>
        <taxon>Bacillota</taxon>
        <taxon>Tissierellia</taxon>
        <taxon>Tissierellales</taxon>
        <taxon>Peptoniphilaceae</taxon>
        <taxon>Peptoniphilus</taxon>
    </lineage>
</organism>
<evidence type="ECO:0000313" key="2">
    <source>
        <dbReference type="Proteomes" id="UP000187166"/>
    </source>
</evidence>
<sequence>MKCKKTNVYDYMKGLYKTLDLPRKKSSDEILNWIEDRYDAYKINFSEYIRDNRVRFKFILMNWINDCEIEKFCDEILELVIYKIPKNKKTEIYFLGNEDSNKLDYYYLLFEKKTQLFSVDQHIIFEEVFLYGGITEKDKKEDSLKYLDYLTNIDFFYNYIEKI</sequence>
<name>A0A1U7LYJ4_9FIRM</name>
<gene>
    <name evidence="1" type="ORF">BIV18_02340</name>
</gene>
<evidence type="ECO:0000313" key="1">
    <source>
        <dbReference type="EMBL" id="OLR64464.1"/>
    </source>
</evidence>
<dbReference type="AlphaFoldDB" id="A0A1U7LYJ4"/>
<dbReference type="EMBL" id="MJIH01000001">
    <property type="protein sequence ID" value="OLR64464.1"/>
    <property type="molecule type" value="Genomic_DNA"/>
</dbReference>
<accession>A0A1U7LYJ4</accession>
<proteinExistence type="predicted"/>
<comment type="caution">
    <text evidence="1">The sequence shown here is derived from an EMBL/GenBank/DDBJ whole genome shotgun (WGS) entry which is preliminary data.</text>
</comment>
<keyword evidence="2" id="KW-1185">Reference proteome</keyword>